<dbReference type="Pfam" id="PF07963">
    <property type="entry name" value="N_methyl"/>
    <property type="match status" value="1"/>
</dbReference>
<reference evidence="2 3" key="1">
    <citation type="submission" date="2020-08" db="EMBL/GenBank/DDBJ databases">
        <title>Genome public.</title>
        <authorList>
            <person name="Liu C."/>
            <person name="Sun Q."/>
        </authorList>
    </citation>
    <scope>NUCLEOTIDE SEQUENCE [LARGE SCALE GENOMIC DNA]</scope>
    <source>
        <strain evidence="2 3">NSJ-6</strain>
    </source>
</reference>
<accession>A0ABR7D805</accession>
<dbReference type="EMBL" id="JACOOO010000001">
    <property type="protein sequence ID" value="MBC5627505.1"/>
    <property type="molecule type" value="Genomic_DNA"/>
</dbReference>
<keyword evidence="1" id="KW-1133">Transmembrane helix</keyword>
<evidence type="ECO:0008006" key="4">
    <source>
        <dbReference type="Google" id="ProtNLM"/>
    </source>
</evidence>
<evidence type="ECO:0000313" key="2">
    <source>
        <dbReference type="EMBL" id="MBC5627505.1"/>
    </source>
</evidence>
<keyword evidence="1" id="KW-0472">Membrane</keyword>
<gene>
    <name evidence="2" type="ORF">H8S20_01210</name>
</gene>
<dbReference type="InterPro" id="IPR012902">
    <property type="entry name" value="N_methyl_site"/>
</dbReference>
<proteinExistence type="predicted"/>
<dbReference type="Proteomes" id="UP000596929">
    <property type="component" value="Unassembled WGS sequence"/>
</dbReference>
<keyword evidence="3" id="KW-1185">Reference proteome</keyword>
<dbReference type="RefSeq" id="WP_186859082.1">
    <property type="nucleotide sequence ID" value="NZ_JACOOO010000001.1"/>
</dbReference>
<organism evidence="2 3">
    <name type="scientific">Clostridium hominis</name>
    <dbReference type="NCBI Taxonomy" id="2763036"/>
    <lineage>
        <taxon>Bacteria</taxon>
        <taxon>Bacillati</taxon>
        <taxon>Bacillota</taxon>
        <taxon>Clostridia</taxon>
        <taxon>Eubacteriales</taxon>
        <taxon>Clostridiaceae</taxon>
        <taxon>Clostridium</taxon>
    </lineage>
</organism>
<evidence type="ECO:0000313" key="3">
    <source>
        <dbReference type="Proteomes" id="UP000596929"/>
    </source>
</evidence>
<protein>
    <recommendedName>
        <fullName evidence="4">Prepilin-type N-terminal cleavage/methylation domain-containing protein</fullName>
    </recommendedName>
</protein>
<dbReference type="PROSITE" id="PS00409">
    <property type="entry name" value="PROKAR_NTER_METHYL"/>
    <property type="match status" value="1"/>
</dbReference>
<comment type="caution">
    <text evidence="2">The sequence shown here is derived from an EMBL/GenBank/DDBJ whole genome shotgun (WGS) entry which is preliminary data.</text>
</comment>
<feature type="transmembrane region" description="Helical" evidence="1">
    <location>
        <begin position="12"/>
        <end position="30"/>
    </location>
</feature>
<sequence>MKKKGVTLVETVVSLMILMMVITMFVKIVRDYNININTRRIKERLNRLSYCVMNELKYNCTKEEIRLQSSNNKIGLKNYENIFDDLKNRSLLSLGRGNGVEIFFNNNTNDSLKIKVTIYEEGFIEEMEFVKWR</sequence>
<name>A0ABR7D805_9CLOT</name>
<keyword evidence="1" id="KW-0812">Transmembrane</keyword>
<evidence type="ECO:0000256" key="1">
    <source>
        <dbReference type="SAM" id="Phobius"/>
    </source>
</evidence>